<gene>
    <name evidence="3" type="ORF">GCM10009576_094410</name>
</gene>
<feature type="domain" description="Band 7" evidence="2">
    <location>
        <begin position="21"/>
        <end position="175"/>
    </location>
</feature>
<reference evidence="3 4" key="1">
    <citation type="journal article" date="2019" name="Int. J. Syst. Evol. Microbiol.">
        <title>The Global Catalogue of Microorganisms (GCM) 10K type strain sequencing project: providing services to taxonomists for standard genome sequencing and annotation.</title>
        <authorList>
            <consortium name="The Broad Institute Genomics Platform"/>
            <consortium name="The Broad Institute Genome Sequencing Center for Infectious Disease"/>
            <person name="Wu L."/>
            <person name="Ma J."/>
        </authorList>
    </citation>
    <scope>NUCLEOTIDE SEQUENCE [LARGE SCALE GENOMIC DNA]</scope>
    <source>
        <strain evidence="3 4">JCM 11445</strain>
    </source>
</reference>
<dbReference type="Gene3D" id="3.30.479.30">
    <property type="entry name" value="Band 7 domain"/>
    <property type="match status" value="1"/>
</dbReference>
<dbReference type="CDD" id="cd08829">
    <property type="entry name" value="SPFH_paraslipin"/>
    <property type="match status" value="1"/>
</dbReference>
<feature type="compositionally biased region" description="Gly residues" evidence="1">
    <location>
        <begin position="285"/>
        <end position="302"/>
    </location>
</feature>
<dbReference type="InterPro" id="IPR001972">
    <property type="entry name" value="Stomatin_HflK_fam"/>
</dbReference>
<evidence type="ECO:0000313" key="4">
    <source>
        <dbReference type="Proteomes" id="UP001500033"/>
    </source>
</evidence>
<dbReference type="InterPro" id="IPR050710">
    <property type="entry name" value="Band7/mec-2_domain"/>
</dbReference>
<dbReference type="SMART" id="SM00244">
    <property type="entry name" value="PHB"/>
    <property type="match status" value="1"/>
</dbReference>
<dbReference type="Pfam" id="PF01145">
    <property type="entry name" value="Band_7"/>
    <property type="match status" value="1"/>
</dbReference>
<sequence length="315" mass="34311">MEPIIIVLIILVVLVFIALIKTIQVIPQASAAIVERFGRYTRTLNAGLNIVVPFIDSIRNRVDLREQVVPFPPQPVITQDNLVVNIDTVIYYQVTDARAATYEVASYIQAIEQLTVTTLRNIIGGMDLERTLTSREEINAALHEATGKWGIRVNRVELKAIEPPTSIQDSMEKQMRADRDKRAAILQAEGVRQSEILRAEGEKQSAILRAEGESKAAALRAEGEAQAIRTVFESIHAGDPDQKLLSYQYLQMLPKIAEGDANKLWIVPSEIGDALKGLGGAMGNFGPLTGGGNGGGTPGGTGKEPAPRREQPTID</sequence>
<dbReference type="InterPro" id="IPR036013">
    <property type="entry name" value="Band_7/SPFH_dom_sf"/>
</dbReference>
<organism evidence="3 4">
    <name type="scientific">Streptomyces rhizosphaericus</name>
    <dbReference type="NCBI Taxonomy" id="114699"/>
    <lineage>
        <taxon>Bacteria</taxon>
        <taxon>Bacillati</taxon>
        <taxon>Actinomycetota</taxon>
        <taxon>Actinomycetes</taxon>
        <taxon>Kitasatosporales</taxon>
        <taxon>Streptomycetaceae</taxon>
        <taxon>Streptomyces</taxon>
        <taxon>Streptomyces violaceusniger group</taxon>
    </lineage>
</organism>
<evidence type="ECO:0000259" key="2">
    <source>
        <dbReference type="SMART" id="SM00244"/>
    </source>
</evidence>
<dbReference type="EMBL" id="BAAAIE010000144">
    <property type="protein sequence ID" value="GAA1002267.1"/>
    <property type="molecule type" value="Genomic_DNA"/>
</dbReference>
<dbReference type="PRINTS" id="PR00721">
    <property type="entry name" value="STOMATIN"/>
</dbReference>
<dbReference type="Proteomes" id="UP001500033">
    <property type="component" value="Unassembled WGS sequence"/>
</dbReference>
<accession>A0ABN1SQA2</accession>
<feature type="compositionally biased region" description="Basic and acidic residues" evidence="1">
    <location>
        <begin position="305"/>
        <end position="315"/>
    </location>
</feature>
<dbReference type="PANTHER" id="PTHR43327:SF10">
    <property type="entry name" value="STOMATIN-LIKE PROTEIN 2, MITOCHONDRIAL"/>
    <property type="match status" value="1"/>
</dbReference>
<dbReference type="InterPro" id="IPR001107">
    <property type="entry name" value="Band_7"/>
</dbReference>
<evidence type="ECO:0000313" key="3">
    <source>
        <dbReference type="EMBL" id="GAA1002267.1"/>
    </source>
</evidence>
<protein>
    <submittedName>
        <fullName evidence="3">SPFH domain-containing protein</fullName>
    </submittedName>
</protein>
<keyword evidence="4" id="KW-1185">Reference proteome</keyword>
<evidence type="ECO:0000256" key="1">
    <source>
        <dbReference type="SAM" id="MobiDB-lite"/>
    </source>
</evidence>
<dbReference type="SUPFAM" id="SSF117892">
    <property type="entry name" value="Band 7/SPFH domain"/>
    <property type="match status" value="1"/>
</dbReference>
<name>A0ABN1SQA2_9ACTN</name>
<proteinExistence type="predicted"/>
<dbReference type="PANTHER" id="PTHR43327">
    <property type="entry name" value="STOMATIN-LIKE PROTEIN 2, MITOCHONDRIAL"/>
    <property type="match status" value="1"/>
</dbReference>
<feature type="region of interest" description="Disordered" evidence="1">
    <location>
        <begin position="285"/>
        <end position="315"/>
    </location>
</feature>
<comment type="caution">
    <text evidence="3">The sequence shown here is derived from an EMBL/GenBank/DDBJ whole genome shotgun (WGS) entry which is preliminary data.</text>
</comment>